<dbReference type="InterPro" id="IPR036779">
    <property type="entry name" value="LysM_dom_sf"/>
</dbReference>
<dbReference type="CDD" id="cd00118">
    <property type="entry name" value="LysM"/>
    <property type="match status" value="1"/>
</dbReference>
<dbReference type="SMART" id="SM00257">
    <property type="entry name" value="LysM"/>
    <property type="match status" value="1"/>
</dbReference>
<name>A0A6N8E9T9_9GAMM</name>
<dbReference type="SUPFAM" id="SSF54106">
    <property type="entry name" value="LysM domain"/>
    <property type="match status" value="1"/>
</dbReference>
<dbReference type="Pfam" id="PF01476">
    <property type="entry name" value="LysM"/>
    <property type="match status" value="1"/>
</dbReference>
<dbReference type="Gene3D" id="2.60.120.600">
    <property type="entry name" value="Domain of unknown function DUF1214, C-terminal domain"/>
    <property type="match status" value="1"/>
</dbReference>
<evidence type="ECO:0000256" key="1">
    <source>
        <dbReference type="SAM" id="SignalP"/>
    </source>
</evidence>
<dbReference type="Gene3D" id="1.10.3360.10">
    <property type="entry name" value="VPA0735-like domain"/>
    <property type="match status" value="1"/>
</dbReference>
<feature type="domain" description="LysM" evidence="2">
    <location>
        <begin position="55"/>
        <end position="98"/>
    </location>
</feature>
<feature type="chain" id="PRO_5027056830" evidence="1">
    <location>
        <begin position="38"/>
        <end position="584"/>
    </location>
</feature>
<dbReference type="PANTHER" id="PTHR36509">
    <property type="entry name" value="BLL3101 PROTEIN"/>
    <property type="match status" value="1"/>
</dbReference>
<dbReference type="InterPro" id="IPR010621">
    <property type="entry name" value="DUF1214"/>
</dbReference>
<sequence>MQLKKSPTLKTPVNTGLKTALSVLTLTGCLAIGSAQAADAGPRHHAQGQYDSVTATYVVVEGDDLIAISERFEIPVDALKAQNTLSSDTIKVGDTLAIGGADAGTESAREAMKTQAASIPDTVQTAAGELTFFDGVPIGNTNDLVYDYLDRSRALGVYLDNVGAVSIYSVLLGMAQQGADAPNKIAIWEQLMDSRTPVITSNTSTMYAYAPTDLAKDGPTVIEIPPGMLGFLDDAWQRFVGNMGVTGPDKGKGGKYLVLPPGYEGEIPDGYFLLKPKTNKNFLFLRGSIKDGLEAAADNFKSGLKVYPLKDKDNPAPTEFVNMSGRSFSTIFPSTLEYFDILNTIVQEEPLDAIGPEVRGYLSAIGIVKGKPFNPDDRMKKLLAEAATLGNAAGRSITYDPRISGVYIYPDTKSNWVTAYADRNTSFEADGAMNLDARVLFYYNAGGVTPAMATTHVGAGSDYALAFLDNDEKPFDGAKTYKLHLPPNVPVNNFWAVTLYDTQTRTQLQTSQLFPTVGSQTNGFEKNADGSFDVYFAPEAPKGKEGNWLQTVPGKSWFVILRMYGPLAPWIDKTWRPGEIELID</sequence>
<dbReference type="PANTHER" id="PTHR36509:SF3">
    <property type="entry name" value="SIGNAL PEPTIDE PROTEIN"/>
    <property type="match status" value="1"/>
</dbReference>
<reference evidence="3 4" key="1">
    <citation type="submission" date="2019-11" db="EMBL/GenBank/DDBJ databases">
        <title>Whole-genome sequence of the anaerobic purple sulfur bacterium Allochromatium palmeri DSM 15591.</title>
        <authorList>
            <person name="Kyndt J.A."/>
            <person name="Meyer T.E."/>
        </authorList>
    </citation>
    <scope>NUCLEOTIDE SEQUENCE [LARGE SCALE GENOMIC DNA]</scope>
    <source>
        <strain evidence="3 4">DSM 15591</strain>
    </source>
</reference>
<dbReference type="SUPFAM" id="SSF160935">
    <property type="entry name" value="VPA0735-like"/>
    <property type="match status" value="1"/>
</dbReference>
<dbReference type="PROSITE" id="PS51257">
    <property type="entry name" value="PROKAR_LIPOPROTEIN"/>
    <property type="match status" value="1"/>
</dbReference>
<organism evidence="3 4">
    <name type="scientific">Allochromatium palmeri</name>
    <dbReference type="NCBI Taxonomy" id="231048"/>
    <lineage>
        <taxon>Bacteria</taxon>
        <taxon>Pseudomonadati</taxon>
        <taxon>Pseudomonadota</taxon>
        <taxon>Gammaproteobacteria</taxon>
        <taxon>Chromatiales</taxon>
        <taxon>Chromatiaceae</taxon>
        <taxon>Allochromatium</taxon>
    </lineage>
</organism>
<proteinExistence type="predicted"/>
<dbReference type="Gene3D" id="3.10.350.10">
    <property type="entry name" value="LysM domain"/>
    <property type="match status" value="1"/>
</dbReference>
<dbReference type="InterPro" id="IPR010679">
    <property type="entry name" value="DUF1254"/>
</dbReference>
<dbReference type="AlphaFoldDB" id="A0A6N8E9T9"/>
<comment type="caution">
    <text evidence="3">The sequence shown here is derived from an EMBL/GenBank/DDBJ whole genome shotgun (WGS) entry which is preliminary data.</text>
</comment>
<dbReference type="RefSeq" id="WP_155448179.1">
    <property type="nucleotide sequence ID" value="NZ_WNKT01000001.1"/>
</dbReference>
<dbReference type="EMBL" id="WNKT01000001">
    <property type="protein sequence ID" value="MTW19599.1"/>
    <property type="molecule type" value="Genomic_DNA"/>
</dbReference>
<dbReference type="Pfam" id="PF06742">
    <property type="entry name" value="DUF1214"/>
    <property type="match status" value="1"/>
</dbReference>
<feature type="signal peptide" evidence="1">
    <location>
        <begin position="1"/>
        <end position="37"/>
    </location>
</feature>
<dbReference type="InterPro" id="IPR037050">
    <property type="entry name" value="DUF1254_sf"/>
</dbReference>
<accession>A0A6N8E9T9</accession>
<evidence type="ECO:0000313" key="4">
    <source>
        <dbReference type="Proteomes" id="UP000434044"/>
    </source>
</evidence>
<dbReference type="Gene3D" id="2.60.40.1610">
    <property type="entry name" value="Domain of unknown function DUF1254"/>
    <property type="match status" value="1"/>
</dbReference>
<gene>
    <name evidence="3" type="ORF">GJ668_00655</name>
</gene>
<keyword evidence="4" id="KW-1185">Reference proteome</keyword>
<dbReference type="OrthoDB" id="9777345at2"/>
<keyword evidence="1" id="KW-0732">Signal</keyword>
<protein>
    <submittedName>
        <fullName evidence="3">DUF1214 domain-containing protein</fullName>
    </submittedName>
</protein>
<evidence type="ECO:0000259" key="2">
    <source>
        <dbReference type="PROSITE" id="PS51782"/>
    </source>
</evidence>
<dbReference type="InterPro" id="IPR037049">
    <property type="entry name" value="DUF1214_C_sf"/>
</dbReference>
<dbReference type="PROSITE" id="PS51782">
    <property type="entry name" value="LYSM"/>
    <property type="match status" value="1"/>
</dbReference>
<dbReference type="Pfam" id="PF06863">
    <property type="entry name" value="DUF1254"/>
    <property type="match status" value="1"/>
</dbReference>
<dbReference type="InterPro" id="IPR018392">
    <property type="entry name" value="LysM"/>
</dbReference>
<dbReference type="Proteomes" id="UP000434044">
    <property type="component" value="Unassembled WGS sequence"/>
</dbReference>
<evidence type="ECO:0000313" key="3">
    <source>
        <dbReference type="EMBL" id="MTW19599.1"/>
    </source>
</evidence>